<feature type="region of interest" description="Disordered" evidence="1">
    <location>
        <begin position="9"/>
        <end position="31"/>
    </location>
</feature>
<sequence length="265" mass="29940">MGDYRRAFTGLSKDGSKEGSNQSSSSTLTINPTASFDHSSLQITSYKLNGRNLFQWSQSVMAWLINSMEEHIGSLYLVHNTTNAIWDKIWQELDIFEPTNWCGECAGKYAKLVEKQRTYDFLISLNKDLDEVRGRMLGTHPLPQIEEIFTEVHREESKRKYILGDSKTPLQTKPQPSLPKTKNHNTQLKIPATHNMHARVIFGVISAKDQITTGKIVGNCMDQSSGKKIGNASEDGGLYYFDEDTDESKQAQTVSWESPSLTRKD</sequence>
<feature type="compositionally biased region" description="Polar residues" evidence="1">
    <location>
        <begin position="168"/>
        <end position="184"/>
    </location>
</feature>
<reference evidence="2 3" key="1">
    <citation type="journal article" date="2018" name="PLoS Genet.">
        <title>Population sequencing reveals clonal diversity and ancestral inbreeding in the grapevine cultivar Chardonnay.</title>
        <authorList>
            <person name="Roach M.J."/>
            <person name="Johnson D.L."/>
            <person name="Bohlmann J."/>
            <person name="van Vuuren H.J."/>
            <person name="Jones S.J."/>
            <person name="Pretorius I.S."/>
            <person name="Schmidt S.A."/>
            <person name="Borneman A.R."/>
        </authorList>
    </citation>
    <scope>NUCLEOTIDE SEQUENCE [LARGE SCALE GENOMIC DNA]</scope>
    <source>
        <strain evidence="3">cv. Chardonnay</strain>
        <tissue evidence="2">Leaf</tissue>
    </source>
</reference>
<dbReference type="AlphaFoldDB" id="A0A438BYW2"/>
<evidence type="ECO:0000313" key="2">
    <source>
        <dbReference type="EMBL" id="RVW16206.1"/>
    </source>
</evidence>
<feature type="compositionally biased region" description="Polar residues" evidence="1">
    <location>
        <begin position="250"/>
        <end position="265"/>
    </location>
</feature>
<gene>
    <name evidence="2" type="ORF">CK203_074288</name>
</gene>
<evidence type="ECO:0000313" key="3">
    <source>
        <dbReference type="Proteomes" id="UP000288805"/>
    </source>
</evidence>
<comment type="caution">
    <text evidence="2">The sequence shown here is derived from an EMBL/GenBank/DDBJ whole genome shotgun (WGS) entry which is preliminary data.</text>
</comment>
<evidence type="ECO:0008006" key="4">
    <source>
        <dbReference type="Google" id="ProtNLM"/>
    </source>
</evidence>
<organism evidence="2 3">
    <name type="scientific">Vitis vinifera</name>
    <name type="common">Grape</name>
    <dbReference type="NCBI Taxonomy" id="29760"/>
    <lineage>
        <taxon>Eukaryota</taxon>
        <taxon>Viridiplantae</taxon>
        <taxon>Streptophyta</taxon>
        <taxon>Embryophyta</taxon>
        <taxon>Tracheophyta</taxon>
        <taxon>Spermatophyta</taxon>
        <taxon>Magnoliopsida</taxon>
        <taxon>eudicotyledons</taxon>
        <taxon>Gunneridae</taxon>
        <taxon>Pentapetalae</taxon>
        <taxon>rosids</taxon>
        <taxon>Vitales</taxon>
        <taxon>Vitaceae</taxon>
        <taxon>Viteae</taxon>
        <taxon>Vitis</taxon>
    </lineage>
</organism>
<feature type="region of interest" description="Disordered" evidence="1">
    <location>
        <begin position="165"/>
        <end position="184"/>
    </location>
</feature>
<feature type="region of interest" description="Disordered" evidence="1">
    <location>
        <begin position="226"/>
        <end position="265"/>
    </location>
</feature>
<accession>A0A438BYW2</accession>
<evidence type="ECO:0000256" key="1">
    <source>
        <dbReference type="SAM" id="MobiDB-lite"/>
    </source>
</evidence>
<dbReference type="PANTHER" id="PTHR34222">
    <property type="entry name" value="GAG_PRE-INTEGRS DOMAIN-CONTAINING PROTEIN"/>
    <property type="match status" value="1"/>
</dbReference>
<protein>
    <recommendedName>
        <fullName evidence="4">Retrotransposon Copia-like N-terminal domain-containing protein</fullName>
    </recommendedName>
</protein>
<name>A0A438BYW2_VITVI</name>
<dbReference type="EMBL" id="QGNW01002590">
    <property type="protein sequence ID" value="RVW16206.1"/>
    <property type="molecule type" value="Genomic_DNA"/>
</dbReference>
<dbReference type="Proteomes" id="UP000288805">
    <property type="component" value="Unassembled WGS sequence"/>
</dbReference>
<proteinExistence type="predicted"/>
<dbReference type="PANTHER" id="PTHR34222:SF40">
    <property type="match status" value="1"/>
</dbReference>